<reference evidence="3 4" key="1">
    <citation type="submission" date="2016-06" db="EMBL/GenBank/DDBJ databases">
        <title>Comparative genomics of the ectomycorrhizal sister species Rhizopogon vinicolor and Rhizopogon vesiculosus (Basidiomycota: Boletales) reveals a divergence of the mating type B locus.</title>
        <authorList>
            <consortium name="DOE Joint Genome Institute"/>
            <person name="Mujic A.B."/>
            <person name="Kuo A."/>
            <person name="Tritt A."/>
            <person name="Lipzen A."/>
            <person name="Chen C."/>
            <person name="Johnson J."/>
            <person name="Sharma A."/>
            <person name="Barry K."/>
            <person name="Grigoriev I.V."/>
            <person name="Spatafora J.W."/>
        </authorList>
    </citation>
    <scope>NUCLEOTIDE SEQUENCE [LARGE SCALE GENOMIC DNA]</scope>
    <source>
        <strain evidence="3 4">AM-OR11-026</strain>
    </source>
</reference>
<accession>A0A1B7MU27</accession>
<dbReference type="Proteomes" id="UP000092154">
    <property type="component" value="Unassembled WGS sequence"/>
</dbReference>
<keyword evidence="4" id="KW-1185">Reference proteome</keyword>
<feature type="transmembrane region" description="Helical" evidence="2">
    <location>
        <begin position="69"/>
        <end position="85"/>
    </location>
</feature>
<dbReference type="EMBL" id="KV448443">
    <property type="protein sequence ID" value="OAX36096.1"/>
    <property type="molecule type" value="Genomic_DNA"/>
</dbReference>
<gene>
    <name evidence="3" type="ORF">K503DRAFT_329490</name>
</gene>
<proteinExistence type="predicted"/>
<protein>
    <submittedName>
        <fullName evidence="3">Uncharacterized protein</fullName>
    </submittedName>
</protein>
<keyword evidence="2" id="KW-0812">Transmembrane</keyword>
<keyword evidence="2" id="KW-1133">Transmembrane helix</keyword>
<dbReference type="InParanoid" id="A0A1B7MU27"/>
<keyword evidence="2" id="KW-0472">Membrane</keyword>
<organism evidence="3 4">
    <name type="scientific">Rhizopogon vinicolor AM-OR11-026</name>
    <dbReference type="NCBI Taxonomy" id="1314800"/>
    <lineage>
        <taxon>Eukaryota</taxon>
        <taxon>Fungi</taxon>
        <taxon>Dikarya</taxon>
        <taxon>Basidiomycota</taxon>
        <taxon>Agaricomycotina</taxon>
        <taxon>Agaricomycetes</taxon>
        <taxon>Agaricomycetidae</taxon>
        <taxon>Boletales</taxon>
        <taxon>Suillineae</taxon>
        <taxon>Rhizopogonaceae</taxon>
        <taxon>Rhizopogon</taxon>
    </lineage>
</organism>
<evidence type="ECO:0000256" key="1">
    <source>
        <dbReference type="SAM" id="MobiDB-lite"/>
    </source>
</evidence>
<dbReference type="AlphaFoldDB" id="A0A1B7MU27"/>
<evidence type="ECO:0000313" key="3">
    <source>
        <dbReference type="EMBL" id="OAX36096.1"/>
    </source>
</evidence>
<sequence length="100" mass="11388">MIDQGFKEFRFQKSVRIVKEDGHAELQSQSRVEDGTLSHSPGSTGAPSLDAHPSQGGFLFTIIRKSQGYFFHFFLAQATYFTFLADKISSRLKNKLWRTN</sequence>
<feature type="compositionally biased region" description="Polar residues" evidence="1">
    <location>
        <begin position="37"/>
        <end position="46"/>
    </location>
</feature>
<name>A0A1B7MU27_9AGAM</name>
<evidence type="ECO:0000256" key="2">
    <source>
        <dbReference type="SAM" id="Phobius"/>
    </source>
</evidence>
<evidence type="ECO:0000313" key="4">
    <source>
        <dbReference type="Proteomes" id="UP000092154"/>
    </source>
</evidence>
<feature type="region of interest" description="Disordered" evidence="1">
    <location>
        <begin position="27"/>
        <end position="50"/>
    </location>
</feature>